<evidence type="ECO:0000256" key="3">
    <source>
        <dbReference type="ARBA" id="ARBA00022737"/>
    </source>
</evidence>
<proteinExistence type="predicted"/>
<keyword evidence="5 10" id="KW-0440">LIM domain</keyword>
<feature type="compositionally biased region" description="Acidic residues" evidence="12">
    <location>
        <begin position="233"/>
        <end position="242"/>
    </location>
</feature>
<evidence type="ECO:0000256" key="8">
    <source>
        <dbReference type="ARBA" id="ARBA00023242"/>
    </source>
</evidence>
<dbReference type="GO" id="GO:0005634">
    <property type="term" value="C:nucleus"/>
    <property type="evidence" value="ECO:0007669"/>
    <property type="project" value="UniProtKB-SubCell"/>
</dbReference>
<protein>
    <recommendedName>
        <fullName evidence="17">LIM/homeobox protein Lhx1</fullName>
    </recommendedName>
</protein>
<dbReference type="InterPro" id="IPR049618">
    <property type="entry name" value="Lhx1/5_LIM1"/>
</dbReference>
<accession>A0A9J6CIZ9</accession>
<feature type="domain" description="Homeobox" evidence="14">
    <location>
        <begin position="312"/>
        <end position="372"/>
    </location>
</feature>
<dbReference type="PROSITE" id="PS00478">
    <property type="entry name" value="LIM_DOMAIN_1"/>
    <property type="match status" value="1"/>
</dbReference>
<dbReference type="SMART" id="SM00389">
    <property type="entry name" value="HOX"/>
    <property type="match status" value="1"/>
</dbReference>
<dbReference type="GO" id="GO:0000977">
    <property type="term" value="F:RNA polymerase II transcription regulatory region sequence-specific DNA binding"/>
    <property type="evidence" value="ECO:0007669"/>
    <property type="project" value="TreeGrafter"/>
</dbReference>
<dbReference type="InterPro" id="IPR049619">
    <property type="entry name" value="Lhx1/5_LIM2"/>
</dbReference>
<keyword evidence="16" id="KW-1185">Reference proteome</keyword>
<evidence type="ECO:0000256" key="6">
    <source>
        <dbReference type="ARBA" id="ARBA00023125"/>
    </source>
</evidence>
<evidence type="ECO:0000259" key="13">
    <source>
        <dbReference type="PROSITE" id="PS50023"/>
    </source>
</evidence>
<dbReference type="AlphaFoldDB" id="A0A9J6CIZ9"/>
<comment type="caution">
    <text evidence="15">The sequence shown here is derived from an EMBL/GenBank/DDBJ whole genome shotgun (WGS) entry which is preliminary data.</text>
</comment>
<evidence type="ECO:0000256" key="10">
    <source>
        <dbReference type="PROSITE-ProRule" id="PRU00125"/>
    </source>
</evidence>
<dbReference type="EMBL" id="JADBJN010000001">
    <property type="protein sequence ID" value="KAG5682193.1"/>
    <property type="molecule type" value="Genomic_DNA"/>
</dbReference>
<reference evidence="15" key="1">
    <citation type="submission" date="2021-03" db="EMBL/GenBank/DDBJ databases">
        <title>Chromosome level genome of the anhydrobiotic midge Polypedilum vanderplanki.</title>
        <authorList>
            <person name="Yoshida Y."/>
            <person name="Kikawada T."/>
            <person name="Gusev O."/>
        </authorList>
    </citation>
    <scope>NUCLEOTIDE SEQUENCE</scope>
    <source>
        <strain evidence="15">NIAS01</strain>
        <tissue evidence="15">Whole body or cell culture</tissue>
    </source>
</reference>
<feature type="domain" description="LIM zinc-binding" evidence="13">
    <location>
        <begin position="158"/>
        <end position="223"/>
    </location>
</feature>
<evidence type="ECO:0000256" key="12">
    <source>
        <dbReference type="SAM" id="MobiDB-lite"/>
    </source>
</evidence>
<dbReference type="InterPro" id="IPR017970">
    <property type="entry name" value="Homeobox_CS"/>
</dbReference>
<feature type="DNA-binding region" description="Homeobox" evidence="9">
    <location>
        <begin position="314"/>
        <end position="373"/>
    </location>
</feature>
<feature type="region of interest" description="Disordered" evidence="12">
    <location>
        <begin position="467"/>
        <end position="508"/>
    </location>
</feature>
<dbReference type="CDD" id="cd00086">
    <property type="entry name" value="homeodomain"/>
    <property type="match status" value="1"/>
</dbReference>
<keyword evidence="6 9" id="KW-0238">DNA-binding</keyword>
<name>A0A9J6CIZ9_POLVA</name>
<dbReference type="OrthoDB" id="10068367at2759"/>
<dbReference type="InterPro" id="IPR001781">
    <property type="entry name" value="Znf_LIM"/>
</dbReference>
<dbReference type="Proteomes" id="UP001107558">
    <property type="component" value="Chromosome 1"/>
</dbReference>
<dbReference type="GO" id="GO:0000981">
    <property type="term" value="F:DNA-binding transcription factor activity, RNA polymerase II-specific"/>
    <property type="evidence" value="ECO:0007669"/>
    <property type="project" value="InterPro"/>
</dbReference>
<dbReference type="InterPro" id="IPR001356">
    <property type="entry name" value="HD"/>
</dbReference>
<evidence type="ECO:0000313" key="15">
    <source>
        <dbReference type="EMBL" id="KAG5682193.1"/>
    </source>
</evidence>
<dbReference type="Gene3D" id="2.10.110.10">
    <property type="entry name" value="Cysteine Rich Protein"/>
    <property type="match status" value="2"/>
</dbReference>
<evidence type="ECO:0000256" key="9">
    <source>
        <dbReference type="PROSITE-ProRule" id="PRU00108"/>
    </source>
</evidence>
<dbReference type="Pfam" id="PF00412">
    <property type="entry name" value="LIM"/>
    <property type="match status" value="2"/>
</dbReference>
<dbReference type="SUPFAM" id="SSF57716">
    <property type="entry name" value="Glucocorticoid receptor-like (DNA-binding domain)"/>
    <property type="match status" value="2"/>
</dbReference>
<dbReference type="PANTHER" id="PTHR24208:SF105">
    <property type="entry name" value="DLIM1"/>
    <property type="match status" value="1"/>
</dbReference>
<dbReference type="InterPro" id="IPR050453">
    <property type="entry name" value="LIM_Homeobox_TF"/>
</dbReference>
<dbReference type="PROSITE" id="PS50071">
    <property type="entry name" value="HOMEOBOX_2"/>
    <property type="match status" value="1"/>
</dbReference>
<evidence type="ECO:0008006" key="17">
    <source>
        <dbReference type="Google" id="ProtNLM"/>
    </source>
</evidence>
<keyword evidence="4 10" id="KW-0862">Zinc</keyword>
<dbReference type="Gene3D" id="1.10.10.60">
    <property type="entry name" value="Homeodomain-like"/>
    <property type="match status" value="1"/>
</dbReference>
<dbReference type="GO" id="GO:0008270">
    <property type="term" value="F:zinc ion binding"/>
    <property type="evidence" value="ECO:0007669"/>
    <property type="project" value="InterPro"/>
</dbReference>
<keyword evidence="8 9" id="KW-0539">Nucleus</keyword>
<dbReference type="CDD" id="cd09375">
    <property type="entry name" value="LIM2_Lhx1_Lhx5"/>
    <property type="match status" value="1"/>
</dbReference>
<dbReference type="GO" id="GO:0030182">
    <property type="term" value="P:neuron differentiation"/>
    <property type="evidence" value="ECO:0007669"/>
    <property type="project" value="TreeGrafter"/>
</dbReference>
<feature type="domain" description="LIM zinc-binding" evidence="13">
    <location>
        <begin position="98"/>
        <end position="157"/>
    </location>
</feature>
<organism evidence="15 16">
    <name type="scientific">Polypedilum vanderplanki</name>
    <name type="common">Sleeping chironomid midge</name>
    <dbReference type="NCBI Taxonomy" id="319348"/>
    <lineage>
        <taxon>Eukaryota</taxon>
        <taxon>Metazoa</taxon>
        <taxon>Ecdysozoa</taxon>
        <taxon>Arthropoda</taxon>
        <taxon>Hexapoda</taxon>
        <taxon>Insecta</taxon>
        <taxon>Pterygota</taxon>
        <taxon>Neoptera</taxon>
        <taxon>Endopterygota</taxon>
        <taxon>Diptera</taxon>
        <taxon>Nematocera</taxon>
        <taxon>Chironomoidea</taxon>
        <taxon>Chironomidae</taxon>
        <taxon>Chironominae</taxon>
        <taxon>Polypedilum</taxon>
        <taxon>Polypedilum</taxon>
    </lineage>
</organism>
<dbReference type="PANTHER" id="PTHR24208">
    <property type="entry name" value="LIM/HOMEOBOX PROTEIN LHX"/>
    <property type="match status" value="1"/>
</dbReference>
<evidence type="ECO:0000256" key="11">
    <source>
        <dbReference type="RuleBase" id="RU000682"/>
    </source>
</evidence>
<feature type="compositionally biased region" description="Polar residues" evidence="12">
    <location>
        <begin position="269"/>
        <end position="278"/>
    </location>
</feature>
<keyword evidence="3" id="KW-0677">Repeat</keyword>
<dbReference type="SUPFAM" id="SSF46689">
    <property type="entry name" value="Homeodomain-like"/>
    <property type="match status" value="1"/>
</dbReference>
<evidence type="ECO:0000256" key="1">
    <source>
        <dbReference type="ARBA" id="ARBA00004123"/>
    </source>
</evidence>
<gene>
    <name evidence="15" type="ORF">PVAND_011561</name>
</gene>
<feature type="compositionally biased region" description="Polar residues" evidence="12">
    <location>
        <begin position="482"/>
        <end position="508"/>
    </location>
</feature>
<dbReference type="CDD" id="cd09367">
    <property type="entry name" value="LIM1_Lhx1_Lhx5"/>
    <property type="match status" value="1"/>
</dbReference>
<dbReference type="Pfam" id="PF00046">
    <property type="entry name" value="Homeodomain"/>
    <property type="match status" value="1"/>
</dbReference>
<evidence type="ECO:0000256" key="2">
    <source>
        <dbReference type="ARBA" id="ARBA00022723"/>
    </source>
</evidence>
<evidence type="ECO:0000313" key="16">
    <source>
        <dbReference type="Proteomes" id="UP001107558"/>
    </source>
</evidence>
<evidence type="ECO:0000256" key="7">
    <source>
        <dbReference type="ARBA" id="ARBA00023155"/>
    </source>
</evidence>
<evidence type="ECO:0000256" key="5">
    <source>
        <dbReference type="ARBA" id="ARBA00023038"/>
    </source>
</evidence>
<keyword evidence="2 10" id="KW-0479">Metal-binding</keyword>
<sequence>MYFKASSIEMFNSEETSCRSSIYVLEAMITTEMCCESNNKTPLSRALALASFLGTEYPAAAALGARAPLPTKDHMAFGSVLAHNQHNIGRSEPKGVGDPCAGCNKPILDKFLLNVLERVWHASCVRCCECLTPLTEKCFSREAKLYCRNDFFRRYGTKCSGCGQGIAPSDLVRKPRDKVFHLNCFTCCICRKQLSTGEQLYVLDDNKFVCKDNKGCKDFMMNKGYHIDSMGSDYEEEEDEDDPIKPPLSLGHLTANGSESVGHLGASELSLQSMSTDSKNNDDSDQGSLDGDPDARGDSQSENKSPDDGGGSKRRGPRTTIKAKQLEILKTAFSQTPKPTRHIREQLAKETGLPMRVIQVWFQNKRSKERRLKQLTSMGRGPFFGGSRKMRGFPMNLSPGGLDESGFPYFGSEKFDFGYGAPPFHPHDSPFFAGHPPGMPFNTGAPLDHGAMPMVNDFSGMTPDASFLNQPNGPPIAGANPSDRSGSPEFMSTGNFSESSSINEGLVW</sequence>
<feature type="region of interest" description="Disordered" evidence="12">
    <location>
        <begin position="232"/>
        <end position="322"/>
    </location>
</feature>
<dbReference type="InterPro" id="IPR009057">
    <property type="entry name" value="Homeodomain-like_sf"/>
</dbReference>
<dbReference type="FunFam" id="1.10.10.60:FF:000075">
    <property type="entry name" value="LIM/homeobox protein Lhx1"/>
    <property type="match status" value="1"/>
</dbReference>
<evidence type="ECO:0000259" key="14">
    <source>
        <dbReference type="PROSITE" id="PS50071"/>
    </source>
</evidence>
<dbReference type="FunFam" id="2.10.110.10:FF:000120">
    <property type="entry name" value="Insulin gene enhancer protein ISL-2"/>
    <property type="match status" value="1"/>
</dbReference>
<dbReference type="PROSITE" id="PS50023">
    <property type="entry name" value="LIM_DOMAIN_2"/>
    <property type="match status" value="2"/>
</dbReference>
<keyword evidence="7 9" id="KW-0371">Homeobox</keyword>
<dbReference type="SMART" id="SM00132">
    <property type="entry name" value="LIM"/>
    <property type="match status" value="2"/>
</dbReference>
<feature type="compositionally biased region" description="Basic and acidic residues" evidence="12">
    <location>
        <begin position="293"/>
        <end position="311"/>
    </location>
</feature>
<comment type="subcellular location">
    <subcellularLocation>
        <location evidence="1 9 11">Nucleus</location>
    </subcellularLocation>
</comment>
<dbReference type="PROSITE" id="PS00027">
    <property type="entry name" value="HOMEOBOX_1"/>
    <property type="match status" value="1"/>
</dbReference>
<dbReference type="FunFam" id="2.10.110.10:FF:000046">
    <property type="entry name" value="LIM/homeobox protein Lhx1"/>
    <property type="match status" value="1"/>
</dbReference>
<evidence type="ECO:0000256" key="4">
    <source>
        <dbReference type="ARBA" id="ARBA00022833"/>
    </source>
</evidence>